<organism evidence="2 3">
    <name type="scientific">Dietzia aerolata</name>
    <dbReference type="NCBI Taxonomy" id="595984"/>
    <lineage>
        <taxon>Bacteria</taxon>
        <taxon>Bacillati</taxon>
        <taxon>Actinomycetota</taxon>
        <taxon>Actinomycetes</taxon>
        <taxon>Mycobacteriales</taxon>
        <taxon>Dietziaceae</taxon>
        <taxon>Dietzia</taxon>
    </lineage>
</organism>
<dbReference type="EMBL" id="JBHMDY010000004">
    <property type="protein sequence ID" value="MFB9259807.1"/>
    <property type="molecule type" value="Genomic_DNA"/>
</dbReference>
<evidence type="ECO:0000313" key="3">
    <source>
        <dbReference type="Proteomes" id="UP001589700"/>
    </source>
</evidence>
<reference evidence="2 3" key="1">
    <citation type="submission" date="2024-09" db="EMBL/GenBank/DDBJ databases">
        <authorList>
            <person name="Sun Q."/>
            <person name="Mori K."/>
        </authorList>
    </citation>
    <scope>NUCLEOTIDE SEQUENCE [LARGE SCALE GENOMIC DNA]</scope>
    <source>
        <strain evidence="2 3">CCM 7659</strain>
    </source>
</reference>
<gene>
    <name evidence="2" type="ORF">ACFFVD_08330</name>
</gene>
<evidence type="ECO:0000313" key="2">
    <source>
        <dbReference type="EMBL" id="MFB9259807.1"/>
    </source>
</evidence>
<dbReference type="Proteomes" id="UP001589700">
    <property type="component" value="Unassembled WGS sequence"/>
</dbReference>
<dbReference type="InterPro" id="IPR021804">
    <property type="entry name" value="DUF3375"/>
</dbReference>
<name>A0ABV5JQX5_9ACTN</name>
<dbReference type="RefSeq" id="WP_182632250.1">
    <property type="nucleotide sequence ID" value="NZ_JAALDM010000129.1"/>
</dbReference>
<comment type="caution">
    <text evidence="2">The sequence shown here is derived from an EMBL/GenBank/DDBJ whole genome shotgun (WGS) entry which is preliminary data.</text>
</comment>
<dbReference type="Pfam" id="PF11855">
    <property type="entry name" value="DUF3375"/>
    <property type="match status" value="1"/>
</dbReference>
<proteinExistence type="predicted"/>
<keyword evidence="1" id="KW-0175">Coiled coil</keyword>
<accession>A0ABV5JQX5</accession>
<sequence length="478" mass="54332">MDYAAIETLRDTHPAWRMLRADQAPLLLSFLGRFFVDESRGASPAGQIIDALDDELYVLNSGSPDAPPYPRPAADYLADWAAPEYGYLRRFYPLGSDEIHYDATPALEKAYAWVQSLQSREFVDTESRLQTAIDLLRQIDQGTESDPERRLRELERRKQEIENEIEALRNDPESGLLDRTAVRDRYQQFAATARELLSDFREVEENFRELDRSARERIATWDGSKGELLGELLGGRSRIDSSDQGRSFQAFYDLLLSSSSQEELSNLLERIAAIEELGVDGRMRHVHHSWAEAAERTQETVRRISGQLRRFTDDKIVLENRRVLDLVREIEATALRLRDAGVPSGLGLEFEETGVEINLATERPLHSVRPAAQVDSLLPPAEEEDVDTSLLAEQVIVDPARLAEHLRALIPARGTALLEDIVEMYPVENGVAELITYLALDDDDIEVVTDPEGETVIEYYESERPMRARMPRVEVRRT</sequence>
<keyword evidence="3" id="KW-1185">Reference proteome</keyword>
<feature type="coiled-coil region" evidence="1">
    <location>
        <begin position="144"/>
        <end position="213"/>
    </location>
</feature>
<protein>
    <submittedName>
        <fullName evidence="2">DUF3375 domain-containing protein</fullName>
    </submittedName>
</protein>
<evidence type="ECO:0000256" key="1">
    <source>
        <dbReference type="SAM" id="Coils"/>
    </source>
</evidence>